<feature type="compositionally biased region" description="Basic and acidic residues" evidence="1">
    <location>
        <begin position="1"/>
        <end position="14"/>
    </location>
</feature>
<evidence type="ECO:0000256" key="1">
    <source>
        <dbReference type="SAM" id="MobiDB-lite"/>
    </source>
</evidence>
<feature type="compositionally biased region" description="Polar residues" evidence="1">
    <location>
        <begin position="52"/>
        <end position="69"/>
    </location>
</feature>
<proteinExistence type="predicted"/>
<evidence type="ECO:0000313" key="3">
    <source>
        <dbReference type="Proteomes" id="UP000237000"/>
    </source>
</evidence>
<comment type="caution">
    <text evidence="2">The sequence shown here is derived from an EMBL/GenBank/DDBJ whole genome shotgun (WGS) entry which is preliminary data.</text>
</comment>
<dbReference type="Proteomes" id="UP000237000">
    <property type="component" value="Unassembled WGS sequence"/>
</dbReference>
<organism evidence="2 3">
    <name type="scientific">Trema orientale</name>
    <name type="common">Charcoal tree</name>
    <name type="synonym">Celtis orientalis</name>
    <dbReference type="NCBI Taxonomy" id="63057"/>
    <lineage>
        <taxon>Eukaryota</taxon>
        <taxon>Viridiplantae</taxon>
        <taxon>Streptophyta</taxon>
        <taxon>Embryophyta</taxon>
        <taxon>Tracheophyta</taxon>
        <taxon>Spermatophyta</taxon>
        <taxon>Magnoliopsida</taxon>
        <taxon>eudicotyledons</taxon>
        <taxon>Gunneridae</taxon>
        <taxon>Pentapetalae</taxon>
        <taxon>rosids</taxon>
        <taxon>fabids</taxon>
        <taxon>Rosales</taxon>
        <taxon>Cannabaceae</taxon>
        <taxon>Trema</taxon>
    </lineage>
</organism>
<dbReference type="EMBL" id="JXTC01000153">
    <property type="protein sequence ID" value="PON85041.1"/>
    <property type="molecule type" value="Genomic_DNA"/>
</dbReference>
<name>A0A2P5EHL9_TREOI</name>
<reference evidence="3" key="1">
    <citation type="submission" date="2016-06" db="EMBL/GenBank/DDBJ databases">
        <title>Parallel loss of symbiosis genes in relatives of nitrogen-fixing non-legume Parasponia.</title>
        <authorList>
            <person name="Van Velzen R."/>
            <person name="Holmer R."/>
            <person name="Bu F."/>
            <person name="Rutten L."/>
            <person name="Van Zeijl A."/>
            <person name="Liu W."/>
            <person name="Santuari L."/>
            <person name="Cao Q."/>
            <person name="Sharma T."/>
            <person name="Shen D."/>
            <person name="Roswanjaya Y."/>
            <person name="Wardhani T."/>
            <person name="Kalhor M.S."/>
            <person name="Jansen J."/>
            <person name="Van den Hoogen J."/>
            <person name="Gungor B."/>
            <person name="Hartog M."/>
            <person name="Hontelez J."/>
            <person name="Verver J."/>
            <person name="Yang W.-C."/>
            <person name="Schijlen E."/>
            <person name="Repin R."/>
            <person name="Schilthuizen M."/>
            <person name="Schranz E."/>
            <person name="Heidstra R."/>
            <person name="Miyata K."/>
            <person name="Fedorova E."/>
            <person name="Kohlen W."/>
            <person name="Bisseling T."/>
            <person name="Smit S."/>
            <person name="Geurts R."/>
        </authorList>
    </citation>
    <scope>NUCLEOTIDE SEQUENCE [LARGE SCALE GENOMIC DNA]</scope>
    <source>
        <strain evidence="3">cv. RG33-2</strain>
    </source>
</reference>
<feature type="region of interest" description="Disordered" evidence="1">
    <location>
        <begin position="1"/>
        <end position="69"/>
    </location>
</feature>
<evidence type="ECO:0000313" key="2">
    <source>
        <dbReference type="EMBL" id="PON85041.1"/>
    </source>
</evidence>
<sequence length="69" mass="7789">MFEKLDLIVSDKSENSPLDRPLQGQKGDQKIANKSFVTKSDPSKSKRDKVTNDGNDNTMIMMTHISTFE</sequence>
<protein>
    <submittedName>
        <fullName evidence="2">Uncharacterized protein</fullName>
    </submittedName>
</protein>
<feature type="compositionally biased region" description="Basic and acidic residues" evidence="1">
    <location>
        <begin position="41"/>
        <end position="51"/>
    </location>
</feature>
<gene>
    <name evidence="2" type="ORF">TorRG33x02_191410</name>
</gene>
<accession>A0A2P5EHL9</accession>
<dbReference type="AlphaFoldDB" id="A0A2P5EHL9"/>
<dbReference type="InParanoid" id="A0A2P5EHL9"/>
<keyword evidence="3" id="KW-1185">Reference proteome</keyword>